<dbReference type="EMBL" id="QUNF01000002">
    <property type="protein sequence ID" value="REG92783.1"/>
    <property type="molecule type" value="Genomic_DNA"/>
</dbReference>
<dbReference type="OrthoDB" id="952668at2"/>
<keyword evidence="1" id="KW-1133">Transmembrane helix</keyword>
<sequence>MAEIKIEKKKPIWPWILLALLALALVWFFFLRDSDDSVAIDDEESTTEQVVIVDETGMENQAMNSTDAIAKYSAYIGDMGKMGIDHEYSNGALNYLIDAVEATANMLDVDIKADLEEARKNSSEIKVEPYDVKHADLIKDSGAIITRALTTLQKAKFPNLAQDVANVDAAVSAIKKGELTLNQKDDVNNFFKSSESLLLKMQ</sequence>
<comment type="caution">
    <text evidence="2">The sequence shown here is derived from an EMBL/GenBank/DDBJ whole genome shotgun (WGS) entry which is preliminary data.</text>
</comment>
<name>A0A3E0E4W4_9BACT</name>
<dbReference type="Proteomes" id="UP000256405">
    <property type="component" value="Unassembled WGS sequence"/>
</dbReference>
<keyword evidence="1" id="KW-0812">Transmembrane</keyword>
<keyword evidence="3" id="KW-1185">Reference proteome</keyword>
<gene>
    <name evidence="2" type="ORF">C8N25_102186</name>
</gene>
<proteinExistence type="predicted"/>
<dbReference type="AlphaFoldDB" id="A0A3E0E4W4"/>
<protein>
    <submittedName>
        <fullName evidence="2">Uncharacterized protein</fullName>
    </submittedName>
</protein>
<accession>A0A3E0E4W4</accession>
<keyword evidence="1" id="KW-0472">Membrane</keyword>
<organism evidence="2 3">
    <name type="scientific">Algoriphagus antarcticus</name>
    <dbReference type="NCBI Taxonomy" id="238540"/>
    <lineage>
        <taxon>Bacteria</taxon>
        <taxon>Pseudomonadati</taxon>
        <taxon>Bacteroidota</taxon>
        <taxon>Cytophagia</taxon>
        <taxon>Cytophagales</taxon>
        <taxon>Cyclobacteriaceae</taxon>
        <taxon>Algoriphagus</taxon>
    </lineage>
</organism>
<evidence type="ECO:0000256" key="1">
    <source>
        <dbReference type="SAM" id="Phobius"/>
    </source>
</evidence>
<feature type="transmembrane region" description="Helical" evidence="1">
    <location>
        <begin position="12"/>
        <end position="30"/>
    </location>
</feature>
<evidence type="ECO:0000313" key="2">
    <source>
        <dbReference type="EMBL" id="REG92783.1"/>
    </source>
</evidence>
<dbReference type="RefSeq" id="WP_086539825.1">
    <property type="nucleotide sequence ID" value="NZ_MSSW01000003.1"/>
</dbReference>
<reference evidence="2 3" key="1">
    <citation type="submission" date="2018-08" db="EMBL/GenBank/DDBJ databases">
        <title>Genomic Encyclopedia of Archaeal and Bacterial Type Strains, Phase II (KMG-II): from individual species to whole genera.</title>
        <authorList>
            <person name="Goeker M."/>
        </authorList>
    </citation>
    <scope>NUCLEOTIDE SEQUENCE [LARGE SCALE GENOMIC DNA]</scope>
    <source>
        <strain evidence="2 3">DSM 15986</strain>
    </source>
</reference>
<evidence type="ECO:0000313" key="3">
    <source>
        <dbReference type="Proteomes" id="UP000256405"/>
    </source>
</evidence>